<comment type="caution">
    <text evidence="1">The sequence shown here is derived from an EMBL/GenBank/DDBJ whole genome shotgun (WGS) entry which is preliminary data.</text>
</comment>
<dbReference type="AlphaFoldDB" id="A0A1I2TGL3"/>
<dbReference type="RefSeq" id="WP_074925455.1">
    <property type="nucleotide sequence ID" value="NZ_BJLB01000001.1"/>
</dbReference>
<accession>A0A1I2TGL3</accession>
<proteinExistence type="predicted"/>
<dbReference type="Proteomes" id="UP000315200">
    <property type="component" value="Unassembled WGS sequence"/>
</dbReference>
<organism evidence="1 2">
    <name type="scientific">Enterocloster clostridioformis</name>
    <dbReference type="NCBI Taxonomy" id="1531"/>
    <lineage>
        <taxon>Bacteria</taxon>
        <taxon>Bacillati</taxon>
        <taxon>Bacillota</taxon>
        <taxon>Clostridia</taxon>
        <taxon>Lachnospirales</taxon>
        <taxon>Lachnospiraceae</taxon>
        <taxon>Enterocloster</taxon>
    </lineage>
</organism>
<reference evidence="1 2" key="1">
    <citation type="submission" date="2019-06" db="EMBL/GenBank/DDBJ databases">
        <title>Draft genome sequence of [Clostridium] clostridioforme NBRC 113352.</title>
        <authorList>
            <person name="Miura T."/>
            <person name="Furukawa M."/>
            <person name="Shimamura M."/>
            <person name="Ohyama Y."/>
            <person name="Yamazoe A."/>
            <person name="Kawasaki H."/>
        </authorList>
    </citation>
    <scope>NUCLEOTIDE SEQUENCE [LARGE SCALE GENOMIC DNA]</scope>
    <source>
        <strain evidence="1 2">NBRC 113352</strain>
    </source>
</reference>
<gene>
    <name evidence="1" type="ORF">Ccl03g_08220</name>
</gene>
<sequence length="103" mass="11396">MSIIKHPTSARNIIKAINGNMVTITNAVLYYKGEDKTESITPEAFISDLEFYSESGIFADSIDFRYFRTGKEKLIIQAGNMSPYCECSILVEVCANDGVPGTM</sequence>
<protein>
    <submittedName>
        <fullName evidence="1">Uncharacterized protein</fullName>
    </submittedName>
</protein>
<evidence type="ECO:0000313" key="2">
    <source>
        <dbReference type="Proteomes" id="UP000315200"/>
    </source>
</evidence>
<name>A0A1I2TGL3_9FIRM</name>
<evidence type="ECO:0000313" key="1">
    <source>
        <dbReference type="EMBL" id="GEA35109.1"/>
    </source>
</evidence>
<dbReference type="EMBL" id="BJLB01000001">
    <property type="protein sequence ID" value="GEA35109.1"/>
    <property type="molecule type" value="Genomic_DNA"/>
</dbReference>